<dbReference type="InterPro" id="IPR001605">
    <property type="entry name" value="PH_dom-spectrin-type"/>
</dbReference>
<dbReference type="Gene3D" id="1.20.58.60">
    <property type="match status" value="23"/>
</dbReference>
<feature type="region of interest" description="Disordered" evidence="9">
    <location>
        <begin position="3532"/>
        <end position="3593"/>
    </location>
</feature>
<feature type="region of interest" description="Disordered" evidence="9">
    <location>
        <begin position="17"/>
        <end position="52"/>
    </location>
</feature>
<dbReference type="GO" id="GO:0005856">
    <property type="term" value="C:cytoskeleton"/>
    <property type="evidence" value="ECO:0007669"/>
    <property type="project" value="UniProtKB-SubCell"/>
</dbReference>
<keyword evidence="6" id="KW-0009">Actin-binding</keyword>
<evidence type="ECO:0000256" key="2">
    <source>
        <dbReference type="ARBA" id="ARBA00006826"/>
    </source>
</evidence>
<gene>
    <name evidence="12" type="ORF">MSPICULIGERA_LOCUS10123</name>
</gene>
<dbReference type="InterPro" id="IPR001715">
    <property type="entry name" value="CH_dom"/>
</dbReference>
<dbReference type="SMART" id="SM00150">
    <property type="entry name" value="SPEC"/>
    <property type="match status" value="29"/>
</dbReference>
<dbReference type="CDD" id="cd10571">
    <property type="entry name" value="PH_beta_spectrin"/>
    <property type="match status" value="1"/>
</dbReference>
<evidence type="ECO:0000313" key="12">
    <source>
        <dbReference type="EMBL" id="CAJ0571723.1"/>
    </source>
</evidence>
<dbReference type="FunFam" id="2.30.29.30:FF:000024">
    <property type="entry name" value="Spectrin beta chain"/>
    <property type="match status" value="1"/>
</dbReference>
<dbReference type="SMART" id="SM00233">
    <property type="entry name" value="PH"/>
    <property type="match status" value="1"/>
</dbReference>
<dbReference type="CDD" id="cd21193">
    <property type="entry name" value="CH_beta_spectrin_rpt1"/>
    <property type="match status" value="1"/>
</dbReference>
<evidence type="ECO:0000313" key="13">
    <source>
        <dbReference type="Proteomes" id="UP001177023"/>
    </source>
</evidence>
<evidence type="ECO:0000256" key="1">
    <source>
        <dbReference type="ARBA" id="ARBA00004245"/>
    </source>
</evidence>
<dbReference type="GO" id="GO:0005543">
    <property type="term" value="F:phospholipid binding"/>
    <property type="evidence" value="ECO:0007669"/>
    <property type="project" value="InterPro"/>
</dbReference>
<dbReference type="PRINTS" id="PR00683">
    <property type="entry name" value="SPECTRINPH"/>
</dbReference>
<feature type="compositionally biased region" description="Polar residues" evidence="9">
    <location>
        <begin position="3848"/>
        <end position="3857"/>
    </location>
</feature>
<feature type="compositionally biased region" description="Basic and acidic residues" evidence="9">
    <location>
        <begin position="3568"/>
        <end position="3578"/>
    </location>
</feature>
<feature type="coiled-coil region" evidence="8">
    <location>
        <begin position="785"/>
        <end position="819"/>
    </location>
</feature>
<dbReference type="GO" id="GO:0003779">
    <property type="term" value="F:actin binding"/>
    <property type="evidence" value="ECO:0007669"/>
    <property type="project" value="UniProtKB-KW"/>
</dbReference>
<dbReference type="Gene3D" id="1.10.418.10">
    <property type="entry name" value="Calponin-like domain"/>
    <property type="match status" value="2"/>
</dbReference>
<dbReference type="Proteomes" id="UP001177023">
    <property type="component" value="Unassembled WGS sequence"/>
</dbReference>
<comment type="caution">
    <text evidence="12">The sequence shown here is derived from an EMBL/GenBank/DDBJ whole genome shotgun (WGS) entry which is preliminary data.</text>
</comment>
<dbReference type="FunFam" id="1.10.418.10:FF:000001">
    <property type="entry name" value="Actinin alpha 1"/>
    <property type="match status" value="1"/>
</dbReference>
<feature type="compositionally biased region" description="Basic and acidic residues" evidence="9">
    <location>
        <begin position="3834"/>
        <end position="3847"/>
    </location>
</feature>
<dbReference type="InterPro" id="IPR001589">
    <property type="entry name" value="Actinin_actin-bd_CS"/>
</dbReference>
<feature type="coiled-coil region" evidence="8">
    <location>
        <begin position="1236"/>
        <end position="1270"/>
    </location>
</feature>
<evidence type="ECO:0000256" key="9">
    <source>
        <dbReference type="SAM" id="MobiDB-lite"/>
    </source>
</evidence>
<protein>
    <recommendedName>
        <fullName evidence="14">Spectrin beta chain</fullName>
    </recommendedName>
</protein>
<dbReference type="InterPro" id="IPR002017">
    <property type="entry name" value="Spectrin_repeat"/>
</dbReference>
<keyword evidence="3" id="KW-0117">Actin capping</keyword>
<dbReference type="PROSITE" id="PS50021">
    <property type="entry name" value="CH"/>
    <property type="match status" value="2"/>
</dbReference>
<proteinExistence type="inferred from homology"/>
<dbReference type="Pfam" id="PF00435">
    <property type="entry name" value="Spectrin"/>
    <property type="match status" value="28"/>
</dbReference>
<evidence type="ECO:0000256" key="3">
    <source>
        <dbReference type="ARBA" id="ARBA00022467"/>
    </source>
</evidence>
<dbReference type="GO" id="GO:0005737">
    <property type="term" value="C:cytoplasm"/>
    <property type="evidence" value="ECO:0007669"/>
    <property type="project" value="UniProtKB-ARBA"/>
</dbReference>
<dbReference type="SUPFAM" id="SSF47576">
    <property type="entry name" value="Calponin-homology domain, CH-domain"/>
    <property type="match status" value="1"/>
</dbReference>
<feature type="domain" description="PH" evidence="10">
    <location>
        <begin position="3653"/>
        <end position="3761"/>
    </location>
</feature>
<keyword evidence="5" id="KW-0677">Repeat</keyword>
<evidence type="ECO:0000256" key="5">
    <source>
        <dbReference type="ARBA" id="ARBA00022737"/>
    </source>
</evidence>
<feature type="coiled-coil region" evidence="8">
    <location>
        <begin position="620"/>
        <end position="647"/>
    </location>
</feature>
<dbReference type="CDD" id="cd00176">
    <property type="entry name" value="SPEC"/>
    <property type="match status" value="19"/>
</dbReference>
<organism evidence="12 13">
    <name type="scientific">Mesorhabditis spiculigera</name>
    <dbReference type="NCBI Taxonomy" id="96644"/>
    <lineage>
        <taxon>Eukaryota</taxon>
        <taxon>Metazoa</taxon>
        <taxon>Ecdysozoa</taxon>
        <taxon>Nematoda</taxon>
        <taxon>Chromadorea</taxon>
        <taxon>Rhabditida</taxon>
        <taxon>Rhabditina</taxon>
        <taxon>Rhabditomorpha</taxon>
        <taxon>Rhabditoidea</taxon>
        <taxon>Rhabditidae</taxon>
        <taxon>Mesorhabditinae</taxon>
        <taxon>Mesorhabditis</taxon>
    </lineage>
</organism>
<feature type="compositionally biased region" description="Basic and acidic residues" evidence="9">
    <location>
        <begin position="3537"/>
        <end position="3547"/>
    </location>
</feature>
<dbReference type="SMART" id="SM00033">
    <property type="entry name" value="CH"/>
    <property type="match status" value="2"/>
</dbReference>
<evidence type="ECO:0000259" key="10">
    <source>
        <dbReference type="PROSITE" id="PS50003"/>
    </source>
</evidence>
<dbReference type="CDD" id="cd21194">
    <property type="entry name" value="CH_beta_spectrin_rpt2"/>
    <property type="match status" value="1"/>
</dbReference>
<keyword evidence="13" id="KW-1185">Reference proteome</keyword>
<feature type="non-terminal residue" evidence="12">
    <location>
        <position position="1"/>
    </location>
</feature>
<feature type="coiled-coil region" evidence="8">
    <location>
        <begin position="1032"/>
        <end position="1059"/>
    </location>
</feature>
<feature type="compositionally biased region" description="Polar residues" evidence="9">
    <location>
        <begin position="3812"/>
        <end position="3833"/>
    </location>
</feature>
<name>A0AA36FXI9_9BILA</name>
<comment type="similarity">
    <text evidence="2">Belongs to the spectrin family.</text>
</comment>
<dbReference type="InterPro" id="IPR001849">
    <property type="entry name" value="PH_domain"/>
</dbReference>
<evidence type="ECO:0000259" key="11">
    <source>
        <dbReference type="PROSITE" id="PS50021"/>
    </source>
</evidence>
<keyword evidence="7" id="KW-0206">Cytoskeleton</keyword>
<sequence>MSSSYSYSAAIYAPEQPNAKSEAMKGVRISRGPAAPTSSGSLGKAPDPQEDDFMDFEKTRIKQLQHERVGIQKKTFSKWCNSFLNRARLEVGDLFKDLDDGVLLMKLLEIISGEKLGKPNKGRMRVQKIENLNKVLDFLKKKKIQLENIGAEDILDGNERLILGLIWTIILRFQIDTIVIDADEQETGERKHAKDALLLWCQRKTAGYRNVKVENFTSSWRSGLAFNALIHAHRPDLLHYDGLNPQDHMGNLNNAFDIAEKKLDIARLLDAEDVDVGRPDEKSIITYVSLYYHHFAKQKTEMTGAKRVANIVGKLMTQEQMEDEYQGIASDLLEWIKQTIAMLNNRRFPNSLKGIQEEMVRFNQFRNIEKPPKYKEKGDLEALFFNIQTKRKAMGMSPFVPQHGLFMKDLETAWDRLDSAENERQTAIINEMLRLQKLEQLAERFYRKAELRDHWLRDMGGHLDELELGRTASDVEAALKKHQAISADILPREERFRILTRICGELSAGNYHEADRVRARDREIAEKWAHLLSVLEAKRKQIMGLNDLMGLLRDIDTLSSELKHLEPVARNRDVGKHILGVDDLIGRHELVEGQVKAHGAWLDNVSRQAQLYIRGKGEQHEILQRKLEDVNAQYENLRALCQQRRNALHKARELFQFIQDHEEEMTWLAEKESLCLNALQKGDIANVANISRLHKTIESEMKAHWTRTKEIMAAGEQLAMGGQSRDDVQRRIQQIQHRWESLRKVVDDLSNWLQEAERAQQYFQDANEAESWIREKLPLVKSDDYGKDEGQAESLLQRHNRLEEQIHAFRSDIIRLEESASQIASTNLMTGIHAAEVDTEETVVPQKVDDVGKEEKVEMLYKYSGNGMEVKKEEIVALIDKSNPDWWKRLLSDNIKLMRFFRECDEFETWAQDTMNVLSDEPSVEHIEAFRKKLDKLEHDIAANGGTQLRRINGMADELTAEGHSETRQIVARQQAVNKLWAHIEQLFRNKTARVQTLEQLADFNANCADAESWMKAKFDLIDRKPQDLKSLQNLERDLKPLEDKIRSLEELAERVKKSNPEMAAVIQKKINELRGMYADLLSQARQKIQLAEETQGQEMFDGALAEMHAWIEKTKKTLSDMERPVDVQTAEDMLKKHVELGEQIKDKKYAVEYVQELGRRLLVKNPKLNVVKEKLEQLQYAMAEIANIWKSKHAHLKQQLDLQLYNREAERIDAATKGHEAFLDFKDLGDSVDSVENLLKRHRDLEAKLDAQEARLDAFSKNADELIRLKHADSTYIHDRRNEVLARREAVRRAASKRRAQLEASLEYQNLRRDGDEMLQWIGDKKKVALDDTHLDLHTIDIKLLKHEAFEAEIKANTQRVENINKDGAMLVSRHHYESPNIQKLVERVNKSWAELKDAAARKGEKLKQAADQKNLNRILDDANAKLDEIDESLRNKDVGNDLRGVKELLQKHTTVEQEMHLYENKLTEISRRGNVMAGEGHFDAARIISTVKSLLHRFEQLTGPCSARRTALEESLKWHQLAFDVDCELQWIAEKEPLAASEDTGRTLTEALNVLKKHEQLEAEVNQHSRHIEGTIHRGDDLIKGHHAAQADIKAKCDQLAGAWAHLQQLVRRRKRIVDWGVKEQQYMFDAAEVESWMAEKRILIESQDYGQDEDAAQKLLARHKALQNDMNTYKQWVERLAVKCAELVDSHRPHVDRFSNKQRDLEAEFDRLSELADKRRALLEDTLCLHEYLRESAELEQWINEQLQTAMSEEYGDDYDHLMDLQTRFENFRTSVKSGSERFISCEQAANSILRRNTPFARDVLKRQERLRTVWHLLVEYMESREQKLMAAEELHRFNRDVAEHEQRVAEKLSNMPTELGRDVKQVHSLWQAHETFEKQLVDMKARLDHLLQESARLKEAYPGGNADHISQQQIALTEGWQELEEATLNRKDRLRAAYDFHRFLGEVRDLLSWCDLMVADMQTEQQLHDLQGAQWLKEEHSRLQSEIEARAPEFAKLDGTGRKMIAAEHYASDEIRARLQQVERAYQQLKSEWKLRESYLSQVVQWHALQREAKQIMATIQSKRNTLKQLAIGGTVDEVEAQQKRLETFAKALVTLDGRIDTLDKNSRSLIDGKHFESANIETWRQKVHEALATLKSEVAQRRRELDGALEEAKFGGDVRDMESWISEKIQAIRIETERQGQCTTIEDKMKRLQRHQAFEGELDANRGRVETILKRGAQLQRGRNGPMVGEQCNRLSQRWRELESACTEQSRALEEARDLLRFKQLVDRVLQWIRERESMVHAGDMGNDLEHCNLLIDQLDGTSADNSVDENTLQEINELGDKLVRQGRSSQKEVHEQKTIINQSWQALQSDIRAYRQQLKAALEVHGFNRDIEDTNERIHEKIVAVKSDDFGRDFASVDQLMRKQHALERDMEVIHAKLAAHDQEAQTILAKKPPLKETILNSLQRLEQSWKELSDSAEQRHAKLERSHQLYKYFDSVKKADQWASNLRTKMTSHKPPKTTTEARLLIQQHQERKAEIDGRQVEIRVLHEEGQRLIAEQPEHKGEVQRAHKRVQNSEHQLRQTWEQEKASLARALDWLLYSDQCGLVEAWLASKEAVLKDHDLGDNLEAVQMLIKKHDAFEETVKTQSDKIESVKKDADALLSHGNDYSVQIEERRDEVVARYNALLQQSAHRRTMLLDSQKLLDFVRSCGELITWINAKLQLAYDESYLDPANLRSKLQKHLAFDSELAENEKRLNFVVNEGNKLIKENHFSKQEVEAQLSELKGGWEELRNKSALKTQRLREAYDAFTLARKVDDVERWLDHIEGGLASEDHGKDVHSVEHLVKKLDATQAEVAGRSDHVAEVMTKARELKSKSATDTAELLKSAEQVELRYAQLGEPIKIRRENLLDAKKLFEWEAEAQEETEWMHDRMPLVRSADFGDSLHSAEHLSKKHALLEAELDTRHASLNEVERKGLEMVRARHFASTQIERRVDELMGTMLQLKELSITRRRKLDAAVISQKYFADLGDAEQWIRDRMPLTNSQDSSKDQAAAESQLRRLGLLEKEAIKFREEIDRLKATADRLVHDDHHDTTQIAARQNRLEGSYAELIRAIGVRKTHLADSSRYHAYVRQADDLMDWLHEKERAAAADEYGRDLEECQRLIEEFDTVVRELAAAGERVASVNRTQEELLRTGHPFGASIRAKGDDLSRLWQGVNESANERQQALTGAKQVHRFDQEADETINWLQEKEADGVALENVDLTGADLNTLTSERQRLEEFIHGLTAVEKQVTELCREADRLESLYPATKDHLLGRKMDMNMLLNDITESANKHRERLSHTEQLQAYFQEHRELISWIKRLFTTITAETLPKDVHACEALANRHNEYHSEMIGRKGHIDSFCNRGRSLVQQGHVLSQEIQRKVEQLERAYHGVESVWNERNELYVENMDVQQWKANANTLEQWMTERENLLGDDWKYVDSVATADERLRDFDDFLVTVDAQGERCEGVKRQTLLEKNFSRQLQREAERRLDQEETTRRRDTIKVVEKGNLLANRRQDRERRKTQEISLMKPSASGEDFASQTLPRKLDGRRERSKTTALGEPVVSVSGPSTLPIVGSASHHGESSTSSMLAPHHELPQSQIHTVTPGFSTRRGTSIRRSSGHRMADEQSSIDMTGYVDRKQELQSGGKKATLRSWKNYYTILCGQLLCFFKDEEAFMGNNAASPPVCIYNAICQQYPEYAKRKHAFKLITQDGAEYLFACSEERQMLEWVAKIKFHASLEPSAQLTAFSQSAAMELSAHGHVPVPPPRNIPYQSTSRSDILMRQHEMGASQSTDSGPDSRRASQLSSDFADSQRNRPDVYRERASTQQSHTSSNGHHEYRQTASYERSETRERVNEGSQFISWVEEQNNPHAAAATMSSQNGGHSETDDDASVKGSRRRGFSSLFSRSSKKSNK</sequence>
<dbReference type="GO" id="GO:0051693">
    <property type="term" value="P:actin filament capping"/>
    <property type="evidence" value="ECO:0007669"/>
    <property type="project" value="UniProtKB-KW"/>
</dbReference>
<dbReference type="InterPro" id="IPR041681">
    <property type="entry name" value="PH_9"/>
</dbReference>
<dbReference type="Pfam" id="PF15410">
    <property type="entry name" value="PH_9"/>
    <property type="match status" value="1"/>
</dbReference>
<dbReference type="SUPFAM" id="SSF50729">
    <property type="entry name" value="PH domain-like"/>
    <property type="match status" value="1"/>
</dbReference>
<evidence type="ECO:0008006" key="14">
    <source>
        <dbReference type="Google" id="ProtNLM"/>
    </source>
</evidence>
<evidence type="ECO:0000256" key="7">
    <source>
        <dbReference type="ARBA" id="ARBA00023212"/>
    </source>
</evidence>
<feature type="coiled-coil region" evidence="8">
    <location>
        <begin position="1838"/>
        <end position="1904"/>
    </location>
</feature>
<reference evidence="12" key="1">
    <citation type="submission" date="2023-06" db="EMBL/GenBank/DDBJ databases">
        <authorList>
            <person name="Delattre M."/>
        </authorList>
    </citation>
    <scope>NUCLEOTIDE SEQUENCE</scope>
    <source>
        <strain evidence="12">AF72</strain>
    </source>
</reference>
<dbReference type="Pfam" id="PF00307">
    <property type="entry name" value="CH"/>
    <property type="match status" value="2"/>
</dbReference>
<dbReference type="SUPFAM" id="SSF46966">
    <property type="entry name" value="Spectrin repeat"/>
    <property type="match status" value="24"/>
</dbReference>
<dbReference type="FunFam" id="1.20.58.60:FF:000007">
    <property type="entry name" value="Spectrin alpha chain non-erythrocytic 1"/>
    <property type="match status" value="1"/>
</dbReference>
<feature type="domain" description="Calponin-homology (CH)" evidence="11">
    <location>
        <begin position="70"/>
        <end position="174"/>
    </location>
</feature>
<feature type="region of interest" description="Disordered" evidence="9">
    <location>
        <begin position="3810"/>
        <end position="3937"/>
    </location>
</feature>
<dbReference type="PROSITE" id="PS00019">
    <property type="entry name" value="ACTININ_1"/>
    <property type="match status" value="1"/>
</dbReference>
<feature type="compositionally biased region" description="Polar residues" evidence="9">
    <location>
        <begin position="3879"/>
        <end position="3907"/>
    </location>
</feature>
<dbReference type="FunFam" id="1.10.418.10:FF:000004">
    <property type="entry name" value="Spectrin beta chain"/>
    <property type="match status" value="1"/>
</dbReference>
<feature type="region of interest" description="Disordered" evidence="9">
    <location>
        <begin position="3627"/>
        <end position="3651"/>
    </location>
</feature>
<dbReference type="PANTHER" id="PTHR11915">
    <property type="entry name" value="SPECTRIN/FILAMIN RELATED CYTOSKELETAL PROTEIN"/>
    <property type="match status" value="1"/>
</dbReference>
<dbReference type="Gene3D" id="2.30.29.30">
    <property type="entry name" value="Pleckstrin-homology domain (PH domain)/Phosphotyrosine-binding domain (PTB)"/>
    <property type="match status" value="1"/>
</dbReference>
<feature type="compositionally biased region" description="Basic and acidic residues" evidence="9">
    <location>
        <begin position="3858"/>
        <end position="3878"/>
    </location>
</feature>
<dbReference type="InterPro" id="IPR036872">
    <property type="entry name" value="CH_dom_sf"/>
</dbReference>
<dbReference type="FunFam" id="1.20.58.60:FF:000019">
    <property type="entry name" value="Spectrin beta chain"/>
    <property type="match status" value="1"/>
</dbReference>
<feature type="domain" description="Calponin-homology (CH)" evidence="11">
    <location>
        <begin position="191"/>
        <end position="296"/>
    </location>
</feature>
<dbReference type="InterPro" id="IPR011993">
    <property type="entry name" value="PH-like_dom_sf"/>
</dbReference>
<dbReference type="GO" id="GO:0016020">
    <property type="term" value="C:membrane"/>
    <property type="evidence" value="ECO:0007669"/>
    <property type="project" value="UniProtKB-ARBA"/>
</dbReference>
<evidence type="ECO:0000256" key="6">
    <source>
        <dbReference type="ARBA" id="ARBA00023203"/>
    </source>
</evidence>
<dbReference type="InterPro" id="IPR018159">
    <property type="entry name" value="Spectrin/alpha-actinin"/>
</dbReference>
<keyword evidence="8" id="KW-0175">Coiled coil</keyword>
<feature type="coiled-coil region" evidence="8">
    <location>
        <begin position="1414"/>
        <end position="1467"/>
    </location>
</feature>
<dbReference type="PROSITE" id="PS00020">
    <property type="entry name" value="ACTININ_2"/>
    <property type="match status" value="1"/>
</dbReference>
<keyword evidence="4" id="KW-0963">Cytoplasm</keyword>
<dbReference type="PROSITE" id="PS50003">
    <property type="entry name" value="PH_DOMAIN"/>
    <property type="match status" value="1"/>
</dbReference>
<dbReference type="EMBL" id="CATQJA010002580">
    <property type="protein sequence ID" value="CAJ0571723.1"/>
    <property type="molecule type" value="Genomic_DNA"/>
</dbReference>
<evidence type="ECO:0000256" key="4">
    <source>
        <dbReference type="ARBA" id="ARBA00022490"/>
    </source>
</evidence>
<feature type="compositionally biased region" description="Low complexity" evidence="9">
    <location>
        <begin position="3632"/>
        <end position="3641"/>
    </location>
</feature>
<comment type="subcellular location">
    <subcellularLocation>
        <location evidence="1">Cytoplasm</location>
        <location evidence="1">Cytoskeleton</location>
    </subcellularLocation>
</comment>
<evidence type="ECO:0000256" key="8">
    <source>
        <dbReference type="SAM" id="Coils"/>
    </source>
</evidence>
<accession>A0AA36FXI9</accession>